<organism evidence="9 10">
    <name type="scientific">Wenzhouxiangella limi</name>
    <dbReference type="NCBI Taxonomy" id="2707351"/>
    <lineage>
        <taxon>Bacteria</taxon>
        <taxon>Pseudomonadati</taxon>
        <taxon>Pseudomonadota</taxon>
        <taxon>Gammaproteobacteria</taxon>
        <taxon>Chromatiales</taxon>
        <taxon>Wenzhouxiangellaceae</taxon>
        <taxon>Wenzhouxiangella</taxon>
    </lineage>
</organism>
<dbReference type="EMBL" id="JAAGSC010000042">
    <property type="protein sequence ID" value="NDY96329.1"/>
    <property type="molecule type" value="Genomic_DNA"/>
</dbReference>
<dbReference type="InterPro" id="IPR042094">
    <property type="entry name" value="T2SS_GspF_sf"/>
</dbReference>
<protein>
    <submittedName>
        <fullName evidence="9">Type II secretion system F family protein</fullName>
    </submittedName>
</protein>
<evidence type="ECO:0000256" key="5">
    <source>
        <dbReference type="ARBA" id="ARBA00022989"/>
    </source>
</evidence>
<keyword evidence="10" id="KW-1185">Reference proteome</keyword>
<keyword evidence="3" id="KW-1003">Cell membrane</keyword>
<name>A0A845VGJ3_9GAMM</name>
<evidence type="ECO:0000259" key="8">
    <source>
        <dbReference type="Pfam" id="PF00482"/>
    </source>
</evidence>
<dbReference type="GO" id="GO:0005886">
    <property type="term" value="C:plasma membrane"/>
    <property type="evidence" value="ECO:0007669"/>
    <property type="project" value="UniProtKB-SubCell"/>
</dbReference>
<dbReference type="PANTHER" id="PTHR30012:SF0">
    <property type="entry name" value="TYPE II SECRETION SYSTEM PROTEIN F-RELATED"/>
    <property type="match status" value="1"/>
</dbReference>
<reference evidence="9 10" key="1">
    <citation type="submission" date="2020-02" db="EMBL/GenBank/DDBJ databases">
        <authorList>
            <person name="Zhang X.-Y."/>
        </authorList>
    </citation>
    <scope>NUCLEOTIDE SEQUENCE [LARGE SCALE GENOMIC DNA]</scope>
    <source>
        <strain evidence="9 10">C33</strain>
    </source>
</reference>
<feature type="domain" description="Type II secretion system protein GspF" evidence="8">
    <location>
        <begin position="66"/>
        <end position="188"/>
    </location>
</feature>
<proteinExistence type="inferred from homology"/>
<keyword evidence="6 7" id="KW-0472">Membrane</keyword>
<feature type="transmembrane region" description="Helical" evidence="7">
    <location>
        <begin position="165"/>
        <end position="191"/>
    </location>
</feature>
<evidence type="ECO:0000256" key="2">
    <source>
        <dbReference type="ARBA" id="ARBA00005745"/>
    </source>
</evidence>
<evidence type="ECO:0000256" key="1">
    <source>
        <dbReference type="ARBA" id="ARBA00004651"/>
    </source>
</evidence>
<dbReference type="InterPro" id="IPR003004">
    <property type="entry name" value="GspF/PilC"/>
</dbReference>
<feature type="transmembrane region" description="Helical" evidence="7">
    <location>
        <begin position="371"/>
        <end position="393"/>
    </location>
</feature>
<comment type="similarity">
    <text evidence="2">Belongs to the GSP F family.</text>
</comment>
<feature type="domain" description="Type II secretion system protein GspF" evidence="8">
    <location>
        <begin position="269"/>
        <end position="389"/>
    </location>
</feature>
<evidence type="ECO:0000256" key="7">
    <source>
        <dbReference type="SAM" id="Phobius"/>
    </source>
</evidence>
<comment type="caution">
    <text evidence="9">The sequence shown here is derived from an EMBL/GenBank/DDBJ whole genome shotgun (WGS) entry which is preliminary data.</text>
</comment>
<evidence type="ECO:0000256" key="4">
    <source>
        <dbReference type="ARBA" id="ARBA00022692"/>
    </source>
</evidence>
<dbReference type="Pfam" id="PF00482">
    <property type="entry name" value="T2SSF"/>
    <property type="match status" value="2"/>
</dbReference>
<evidence type="ECO:0000256" key="6">
    <source>
        <dbReference type="ARBA" id="ARBA00023136"/>
    </source>
</evidence>
<dbReference type="AlphaFoldDB" id="A0A845VGJ3"/>
<comment type="subcellular location">
    <subcellularLocation>
        <location evidence="1">Cell membrane</location>
        <topology evidence="1">Multi-pass membrane protein</topology>
    </subcellularLocation>
</comment>
<accession>A0A845VGJ3</accession>
<dbReference type="Gene3D" id="1.20.81.30">
    <property type="entry name" value="Type II secretion system (T2SS), domain F"/>
    <property type="match status" value="2"/>
</dbReference>
<keyword evidence="4 7" id="KW-0812">Transmembrane</keyword>
<evidence type="ECO:0000313" key="9">
    <source>
        <dbReference type="EMBL" id="NDY96329.1"/>
    </source>
</evidence>
<dbReference type="Proteomes" id="UP000484885">
    <property type="component" value="Unassembled WGS sequence"/>
</dbReference>
<evidence type="ECO:0000256" key="3">
    <source>
        <dbReference type="ARBA" id="ARBA00022475"/>
    </source>
</evidence>
<sequence>MKFHYQAITGSGEETSGVLEADSRDEVTRRLEAQGLVPFAIADARELGRGRRRGGKPPRREIMIALHELTTLIESEVPIAEAVGSLATSSHHPVIQDAFEAMSTRIKRGEPFAEALAETNLKLPWYFGQLARSGEMTGQLGDALRRGVAQMEYDLEVASELRGALVYPTILVATGIAAILVVFMVVVPNFGTMVDLDDPNVPWLAWAVISTGLWFNAHTAAVTLGVVGGLGLLGTAIAQPAMRRRALEWLSRLPIIGDWLMEAETGRWTAMLSTLLGSRVELVQALDMAEQSVQLRNLRARLAQVTRATRGGTELSAALRDHQAITATGCDLVRVGEKTGKLPQMLESLAKLYQQSGRERAKRALQLIEPAAILIIGAVIGVIITGVILAITASQDLGM</sequence>
<evidence type="ECO:0000313" key="10">
    <source>
        <dbReference type="Proteomes" id="UP000484885"/>
    </source>
</evidence>
<dbReference type="PRINTS" id="PR00812">
    <property type="entry name" value="BCTERIALGSPF"/>
</dbReference>
<dbReference type="RefSeq" id="WP_164211731.1">
    <property type="nucleotide sequence ID" value="NZ_JAAGSC010000042.1"/>
</dbReference>
<keyword evidence="5 7" id="KW-1133">Transmembrane helix</keyword>
<gene>
    <name evidence="9" type="ORF">G3I74_11370</name>
</gene>
<dbReference type="GO" id="GO:0015628">
    <property type="term" value="P:protein secretion by the type II secretion system"/>
    <property type="evidence" value="ECO:0007669"/>
    <property type="project" value="TreeGrafter"/>
</dbReference>
<dbReference type="PANTHER" id="PTHR30012">
    <property type="entry name" value="GENERAL SECRETION PATHWAY PROTEIN"/>
    <property type="match status" value="1"/>
</dbReference>
<feature type="transmembrane region" description="Helical" evidence="7">
    <location>
        <begin position="203"/>
        <end position="236"/>
    </location>
</feature>
<dbReference type="InterPro" id="IPR018076">
    <property type="entry name" value="T2SS_GspF_dom"/>
</dbReference>